<evidence type="ECO:0000256" key="4">
    <source>
        <dbReference type="ARBA" id="ARBA00023136"/>
    </source>
</evidence>
<feature type="domain" description="G-protein coupled receptors family 1 profile" evidence="12">
    <location>
        <begin position="537"/>
        <end position="838"/>
    </location>
</feature>
<evidence type="ECO:0000256" key="5">
    <source>
        <dbReference type="ARBA" id="ARBA00023157"/>
    </source>
</evidence>
<dbReference type="PRINTS" id="PR00249">
    <property type="entry name" value="GPCRSECRETIN"/>
</dbReference>
<dbReference type="CDD" id="cd13952">
    <property type="entry name" value="7tm_classB"/>
    <property type="match status" value="1"/>
</dbReference>
<evidence type="ECO:0000256" key="1">
    <source>
        <dbReference type="ARBA" id="ARBA00004141"/>
    </source>
</evidence>
<dbReference type="PROSITE" id="PS50262">
    <property type="entry name" value="G_PROTEIN_RECEP_F1_2"/>
    <property type="match status" value="1"/>
</dbReference>
<evidence type="ECO:0000256" key="6">
    <source>
        <dbReference type="SAM" id="MobiDB-lite"/>
    </source>
</evidence>
<dbReference type="Gene3D" id="1.20.1070.10">
    <property type="entry name" value="Rhodopsin 7-helix transmembrane proteins"/>
    <property type="match status" value="1"/>
</dbReference>
<dbReference type="InterPro" id="IPR057244">
    <property type="entry name" value="GAIN_B"/>
</dbReference>
<dbReference type="InterPro" id="IPR000832">
    <property type="entry name" value="GPCR_2_secretin-like"/>
</dbReference>
<evidence type="ECO:0000259" key="12">
    <source>
        <dbReference type="PROSITE" id="PS50262"/>
    </source>
</evidence>
<feature type="region of interest" description="Disordered" evidence="6">
    <location>
        <begin position="732"/>
        <end position="752"/>
    </location>
</feature>
<dbReference type="Pfam" id="PF00059">
    <property type="entry name" value="Lectin_C"/>
    <property type="match status" value="1"/>
</dbReference>
<keyword evidence="4 7" id="KW-0472">Membrane</keyword>
<dbReference type="PANTHER" id="PTHR12011">
    <property type="entry name" value="ADHESION G-PROTEIN COUPLED RECEPTOR"/>
    <property type="match status" value="1"/>
</dbReference>
<comment type="subcellular location">
    <subcellularLocation>
        <location evidence="1">Membrane</location>
        <topology evidence="1">Multi-pass membrane protein</topology>
    </subcellularLocation>
</comment>
<feature type="chain" id="PRO_5047121473" evidence="8">
    <location>
        <begin position="26"/>
        <end position="874"/>
    </location>
</feature>
<keyword evidence="3 7" id="KW-1133">Transmembrane helix</keyword>
<feature type="domain" description="C-type lectin" evidence="9">
    <location>
        <begin position="34"/>
        <end position="178"/>
    </location>
</feature>
<evidence type="ECO:0000259" key="11">
    <source>
        <dbReference type="PROSITE" id="PS50261"/>
    </source>
</evidence>
<accession>A0ABP0FF65</accession>
<dbReference type="InterPro" id="IPR017452">
    <property type="entry name" value="GPCR_Rhodpsn_7TM"/>
</dbReference>
<evidence type="ECO:0000256" key="3">
    <source>
        <dbReference type="ARBA" id="ARBA00022989"/>
    </source>
</evidence>
<feature type="transmembrane region" description="Helical" evidence="7">
    <location>
        <begin position="627"/>
        <end position="651"/>
    </location>
</feature>
<evidence type="ECO:0000256" key="8">
    <source>
        <dbReference type="SAM" id="SignalP"/>
    </source>
</evidence>
<dbReference type="SMART" id="SM00034">
    <property type="entry name" value="CLECT"/>
    <property type="match status" value="1"/>
</dbReference>
<dbReference type="SMART" id="SM00303">
    <property type="entry name" value="GPS"/>
    <property type="match status" value="1"/>
</dbReference>
<dbReference type="Gene3D" id="2.60.220.50">
    <property type="match status" value="1"/>
</dbReference>
<evidence type="ECO:0000259" key="9">
    <source>
        <dbReference type="PROSITE" id="PS50041"/>
    </source>
</evidence>
<keyword evidence="8" id="KW-0732">Signal</keyword>
<name>A0ABP0FF65_CLALP</name>
<dbReference type="CDD" id="cd00037">
    <property type="entry name" value="CLECT"/>
    <property type="match status" value="1"/>
</dbReference>
<evidence type="ECO:0000256" key="7">
    <source>
        <dbReference type="SAM" id="Phobius"/>
    </source>
</evidence>
<dbReference type="InterPro" id="IPR046338">
    <property type="entry name" value="GAIN_dom_sf"/>
</dbReference>
<comment type="caution">
    <text evidence="13">The sequence shown here is derived from an EMBL/GenBank/DDBJ whole genome shotgun (WGS) entry which is preliminary data.</text>
</comment>
<dbReference type="PANTHER" id="PTHR12011:SF471">
    <property type="entry name" value="G-PROTEIN COUPLED RECEPTORS FAMILY 2 PROFILE 2 DOMAIN-CONTAINING PROTEIN"/>
    <property type="match status" value="1"/>
</dbReference>
<keyword evidence="5" id="KW-1015">Disulfide bond</keyword>
<dbReference type="SUPFAM" id="SSF81321">
    <property type="entry name" value="Family A G protein-coupled receptor-like"/>
    <property type="match status" value="1"/>
</dbReference>
<sequence>MKTKLHGRLLLFITFTVLSRNLAKGIAPNRTSTLGNLQYGYFAHMKVQYPEAVEGCRQWNSSLASIKNEFIQRHIENQTRELILDDCLINNRAFYYIGLRLVGNTWKWLDNSTVEETNFTNWQDIPIEANDNCTRQPNGMCSGRVGEGFVQIFACQQHRHFGKWFDKKSVSSWYYICEKPFAKEESGTKPTNLARTQLVTEDENTKIPSNISKVTDILIIENEVTTVPTFVKKTLSQNQEQELVNLDKCLNALLAPPGYQAENFLKKCNLEKLFGRTFSIRNWEDNVSKSFARSMFLQSYYNQKRISNFISQGVIIQLYKFSGHKDWKYLNQSLNNSLNISLFESSKDSFLLERKDLDKLQRPYVIVAAAFQPVLLQANNLTVAHPATTEYRISDVDKLELGKTFRFLPQNSNILSLSVFAANRTGNQSVNLQKESIPVSHSFDLENDFSVNEIERNTNQRVVLGGIKYSCVYLNTTSTYTWSDEGCFVVKSNGANVMCKCNHTTSFGVLLAVRVIQVPALVDTILLVLEIVSIISLALTTTFLIWLRKKLHNDRTIIQINLSLSLLLLHFFFVIGSAATNTAVLCEVCAFFSQLFTLSSAVWMLNEGIVLYLKTCKNALKFNKKKVFPILITSAWGLTLLYVVICAAVGFPLEKYLDYSEVYTNMRYKNESTTEESAHKYLRCWLSNSSGMIYSVIVPLLLIFIASFGILIIISRSINAMNVRSESMRPSQRQIQLTSTSDQQSQVNTVQHSCSTKPTAKNVFMEGRKPNQKNNKLTRFALAKNISVTLRAIVTLVPALGIPWFFAFLVNIPSTEVIFITIHGVINGLQGVFIFIIYVVRNEQLRRVLRRKWFEIPSQKRSLDTLSRKSTKGN</sequence>
<dbReference type="InterPro" id="IPR016187">
    <property type="entry name" value="CTDL_fold"/>
</dbReference>
<dbReference type="EMBL" id="CAWYQH010000035">
    <property type="protein sequence ID" value="CAK8676912.1"/>
    <property type="molecule type" value="Genomic_DNA"/>
</dbReference>
<dbReference type="Gene3D" id="3.10.100.10">
    <property type="entry name" value="Mannose-Binding Protein A, subunit A"/>
    <property type="match status" value="1"/>
</dbReference>
<dbReference type="InterPro" id="IPR017981">
    <property type="entry name" value="GPCR_2-like_7TM"/>
</dbReference>
<dbReference type="PROSITE" id="PS50221">
    <property type="entry name" value="GAIN_B"/>
    <property type="match status" value="1"/>
</dbReference>
<dbReference type="SUPFAM" id="SSF56436">
    <property type="entry name" value="C-type lectin-like"/>
    <property type="match status" value="1"/>
</dbReference>
<proteinExistence type="predicted"/>
<keyword evidence="14" id="KW-1185">Reference proteome</keyword>
<dbReference type="InterPro" id="IPR016186">
    <property type="entry name" value="C-type_lectin-like/link_sf"/>
</dbReference>
<dbReference type="PROSITE" id="PS50261">
    <property type="entry name" value="G_PROTEIN_RECEP_F2_4"/>
    <property type="match status" value="1"/>
</dbReference>
<feature type="signal peptide" evidence="8">
    <location>
        <begin position="1"/>
        <end position="25"/>
    </location>
</feature>
<dbReference type="InterPro" id="IPR001304">
    <property type="entry name" value="C-type_lectin-like"/>
</dbReference>
<keyword evidence="2 7" id="KW-0812">Transmembrane</keyword>
<protein>
    <submittedName>
        <fullName evidence="13">Uncharacterized protein</fullName>
    </submittedName>
</protein>
<feature type="transmembrane region" description="Helical" evidence="7">
    <location>
        <begin position="582"/>
        <end position="606"/>
    </location>
</feature>
<dbReference type="Pfam" id="PF00002">
    <property type="entry name" value="7tm_2"/>
    <property type="match status" value="1"/>
</dbReference>
<evidence type="ECO:0000313" key="14">
    <source>
        <dbReference type="Proteomes" id="UP001642483"/>
    </source>
</evidence>
<organism evidence="13 14">
    <name type="scientific">Clavelina lepadiformis</name>
    <name type="common">Light-bulb sea squirt</name>
    <name type="synonym">Ascidia lepadiformis</name>
    <dbReference type="NCBI Taxonomy" id="159417"/>
    <lineage>
        <taxon>Eukaryota</taxon>
        <taxon>Metazoa</taxon>
        <taxon>Chordata</taxon>
        <taxon>Tunicata</taxon>
        <taxon>Ascidiacea</taxon>
        <taxon>Aplousobranchia</taxon>
        <taxon>Clavelinidae</taxon>
        <taxon>Clavelina</taxon>
    </lineage>
</organism>
<feature type="transmembrane region" description="Helical" evidence="7">
    <location>
        <begin position="558"/>
        <end position="576"/>
    </location>
</feature>
<dbReference type="Pfam" id="PF01825">
    <property type="entry name" value="GPS"/>
    <property type="match status" value="1"/>
</dbReference>
<dbReference type="InterPro" id="IPR000203">
    <property type="entry name" value="GPS"/>
</dbReference>
<gene>
    <name evidence="13" type="ORF">CVLEPA_LOCUS6333</name>
</gene>
<feature type="domain" description="GAIN-B" evidence="10">
    <location>
        <begin position="328"/>
        <end position="517"/>
    </location>
</feature>
<reference evidence="13 14" key="1">
    <citation type="submission" date="2024-02" db="EMBL/GenBank/DDBJ databases">
        <authorList>
            <person name="Daric V."/>
            <person name="Darras S."/>
        </authorList>
    </citation>
    <scope>NUCLEOTIDE SEQUENCE [LARGE SCALE GENOMIC DNA]</scope>
</reference>
<evidence type="ECO:0000313" key="13">
    <source>
        <dbReference type="EMBL" id="CAK8676912.1"/>
    </source>
</evidence>
<feature type="transmembrane region" description="Helical" evidence="7">
    <location>
        <begin position="692"/>
        <end position="714"/>
    </location>
</feature>
<dbReference type="Proteomes" id="UP001642483">
    <property type="component" value="Unassembled WGS sequence"/>
</dbReference>
<dbReference type="PROSITE" id="PS50041">
    <property type="entry name" value="C_TYPE_LECTIN_2"/>
    <property type="match status" value="1"/>
</dbReference>
<feature type="transmembrane region" description="Helical" evidence="7">
    <location>
        <begin position="525"/>
        <end position="546"/>
    </location>
</feature>
<evidence type="ECO:0000259" key="10">
    <source>
        <dbReference type="PROSITE" id="PS50221"/>
    </source>
</evidence>
<feature type="domain" description="G-protein coupled receptors family 2 profile 2" evidence="11">
    <location>
        <begin position="522"/>
        <end position="842"/>
    </location>
</feature>
<feature type="transmembrane region" description="Helical" evidence="7">
    <location>
        <begin position="788"/>
        <end position="812"/>
    </location>
</feature>
<feature type="transmembrane region" description="Helical" evidence="7">
    <location>
        <begin position="818"/>
        <end position="840"/>
    </location>
</feature>
<evidence type="ECO:0000256" key="2">
    <source>
        <dbReference type="ARBA" id="ARBA00022692"/>
    </source>
</evidence>